<name>A0AAV4U0Y7_CAEEX</name>
<proteinExistence type="predicted"/>
<reference evidence="1 2" key="1">
    <citation type="submission" date="2021-06" db="EMBL/GenBank/DDBJ databases">
        <title>Caerostris extrusa draft genome.</title>
        <authorList>
            <person name="Kono N."/>
            <person name="Arakawa K."/>
        </authorList>
    </citation>
    <scope>NUCLEOTIDE SEQUENCE [LARGE SCALE GENOMIC DNA]</scope>
</reference>
<sequence length="188" mass="21249">MRRVSQQLLSLIRVSLKYYPLNMGGKRLARGRNITNLKEDWILFLIVPLLHQCKQLPVPPLLILNNINASLTFGNSHNAYLNHEKCSFTEVKDFAKNLGELISFLHCSLSSRREHMKIRIKGFPIKTCSSLAGEETRHELTDFITGRKDADPMMQLLQPAGTRGRATVVGETSFRSVILNNFTQVQGG</sequence>
<dbReference type="AlphaFoldDB" id="A0AAV4U0Y7"/>
<organism evidence="1 2">
    <name type="scientific">Caerostris extrusa</name>
    <name type="common">Bark spider</name>
    <name type="synonym">Caerostris bankana</name>
    <dbReference type="NCBI Taxonomy" id="172846"/>
    <lineage>
        <taxon>Eukaryota</taxon>
        <taxon>Metazoa</taxon>
        <taxon>Ecdysozoa</taxon>
        <taxon>Arthropoda</taxon>
        <taxon>Chelicerata</taxon>
        <taxon>Arachnida</taxon>
        <taxon>Araneae</taxon>
        <taxon>Araneomorphae</taxon>
        <taxon>Entelegynae</taxon>
        <taxon>Araneoidea</taxon>
        <taxon>Araneidae</taxon>
        <taxon>Caerostris</taxon>
    </lineage>
</organism>
<gene>
    <name evidence="1" type="ORF">CEXT_751041</name>
</gene>
<protein>
    <submittedName>
        <fullName evidence="1">Uncharacterized protein</fullName>
    </submittedName>
</protein>
<keyword evidence="2" id="KW-1185">Reference proteome</keyword>
<dbReference type="EMBL" id="BPLR01012099">
    <property type="protein sequence ID" value="GIY51384.1"/>
    <property type="molecule type" value="Genomic_DNA"/>
</dbReference>
<comment type="caution">
    <text evidence="1">The sequence shown here is derived from an EMBL/GenBank/DDBJ whole genome shotgun (WGS) entry which is preliminary data.</text>
</comment>
<dbReference type="Proteomes" id="UP001054945">
    <property type="component" value="Unassembled WGS sequence"/>
</dbReference>
<evidence type="ECO:0000313" key="1">
    <source>
        <dbReference type="EMBL" id="GIY51384.1"/>
    </source>
</evidence>
<accession>A0AAV4U0Y7</accession>
<evidence type="ECO:0000313" key="2">
    <source>
        <dbReference type="Proteomes" id="UP001054945"/>
    </source>
</evidence>